<comment type="caution">
    <text evidence="12">The sequence shown here is derived from an EMBL/GenBank/DDBJ whole genome shotgun (WGS) entry which is preliminary data.</text>
</comment>
<dbReference type="GO" id="GO:0043365">
    <property type="term" value="F:[formate-C-acetyltransferase]-activating enzyme activity"/>
    <property type="evidence" value="ECO:0007669"/>
    <property type="project" value="UniProtKB-EC"/>
</dbReference>
<evidence type="ECO:0000256" key="9">
    <source>
        <dbReference type="ARBA" id="ARBA00023014"/>
    </source>
</evidence>
<dbReference type="SFLD" id="SFLDS00029">
    <property type="entry name" value="Radical_SAM"/>
    <property type="match status" value="1"/>
</dbReference>
<dbReference type="PANTHER" id="PTHR30352:SF5">
    <property type="entry name" value="PYRUVATE FORMATE-LYASE 1-ACTIVATING ENZYME"/>
    <property type="match status" value="1"/>
</dbReference>
<dbReference type="InterPro" id="IPR012839">
    <property type="entry name" value="Organic_radical_activase"/>
</dbReference>
<dbReference type="PIRSF" id="PIRSF000371">
    <property type="entry name" value="PFL_act_enz"/>
    <property type="match status" value="1"/>
</dbReference>
<dbReference type="PROSITE" id="PS51918">
    <property type="entry name" value="RADICAL_SAM"/>
    <property type="match status" value="1"/>
</dbReference>
<keyword evidence="4 10" id="KW-0004">4Fe-4S</keyword>
<keyword evidence="7 10" id="KW-0560">Oxidoreductase</keyword>
<dbReference type="SUPFAM" id="SSF102114">
    <property type="entry name" value="Radical SAM enzymes"/>
    <property type="match status" value="1"/>
</dbReference>
<evidence type="ECO:0000256" key="6">
    <source>
        <dbReference type="ARBA" id="ARBA00022723"/>
    </source>
</evidence>
<keyword evidence="13" id="KW-1185">Reference proteome</keyword>
<name>A0ABS7L536_9FIRM</name>
<dbReference type="EMBL" id="VIRV01000002">
    <property type="protein sequence ID" value="MBY0758134.1"/>
    <property type="molecule type" value="Genomic_DNA"/>
</dbReference>
<dbReference type="GO" id="GO:0016829">
    <property type="term" value="F:lyase activity"/>
    <property type="evidence" value="ECO:0007669"/>
    <property type="project" value="UniProtKB-KW"/>
</dbReference>
<evidence type="ECO:0000256" key="1">
    <source>
        <dbReference type="ARBA" id="ARBA00003141"/>
    </source>
</evidence>
<keyword evidence="9 10" id="KW-0411">Iron-sulfur</keyword>
<evidence type="ECO:0000256" key="2">
    <source>
        <dbReference type="ARBA" id="ARBA00009777"/>
    </source>
</evidence>
<dbReference type="NCBIfam" id="TIGR02493">
    <property type="entry name" value="PFLA"/>
    <property type="match status" value="1"/>
</dbReference>
<evidence type="ECO:0000256" key="7">
    <source>
        <dbReference type="ARBA" id="ARBA00023002"/>
    </source>
</evidence>
<dbReference type="CDD" id="cd01335">
    <property type="entry name" value="Radical_SAM"/>
    <property type="match status" value="1"/>
</dbReference>
<dbReference type="InterPro" id="IPR012838">
    <property type="entry name" value="PFL1_activating"/>
</dbReference>
<sequence length="258" mass="29192">MMKCNPEEQKGYIHSTESFGTVDGPGIRFVIFFQGCPLRCKYCHNPDTWQPNQGNKMTVGELLELYQHNERFYQKGGITATGGEPLMQLAFLTALFTEAKKRGIHTCLDTSGIVYTKSKREEFEKLFAVTDLVLLDVKHSDPKGHKELTGQDQEPVLAFAKALEEARVPMIVRHVIVPGITDGKEELAALGHLIGKFRNLKGLEVLPYHTMGEKKYEQLGIPYPLRGVEAMDKKEAGKARELLLKIIMEERKNMMNKK</sequence>
<dbReference type="SFLD" id="SFLDG01067">
    <property type="entry name" value="SPASM/twitch_domain_containing"/>
    <property type="match status" value="1"/>
</dbReference>
<keyword evidence="12" id="KW-0670">Pyruvate</keyword>
<comment type="similarity">
    <text evidence="2 10">Belongs to the organic radical-activating enzymes family.</text>
</comment>
<evidence type="ECO:0000256" key="4">
    <source>
        <dbReference type="ARBA" id="ARBA00022485"/>
    </source>
</evidence>
<evidence type="ECO:0000256" key="8">
    <source>
        <dbReference type="ARBA" id="ARBA00023004"/>
    </source>
</evidence>
<keyword evidence="12" id="KW-0456">Lyase</keyword>
<evidence type="ECO:0000256" key="5">
    <source>
        <dbReference type="ARBA" id="ARBA00022691"/>
    </source>
</evidence>
<organism evidence="12 13">
    <name type="scientific">Sellimonas caecigallum</name>
    <dbReference type="NCBI Taxonomy" id="2592333"/>
    <lineage>
        <taxon>Bacteria</taxon>
        <taxon>Bacillati</taxon>
        <taxon>Bacillota</taxon>
        <taxon>Clostridia</taxon>
        <taxon>Lachnospirales</taxon>
        <taxon>Lachnospiraceae</taxon>
        <taxon>Sellimonas</taxon>
    </lineage>
</organism>
<dbReference type="InterPro" id="IPR013785">
    <property type="entry name" value="Aldolase_TIM"/>
</dbReference>
<dbReference type="EC" id="1.97.1.4" evidence="10"/>
<accession>A0ABS7L536</accession>
<comment type="function">
    <text evidence="1 10">Activation of pyruvate formate-lyase under anaerobic conditions by generation of an organic free radical, using S-adenosylmethionine and reduced flavodoxin as cosubstrates to produce 5'-deoxy-adenosine.</text>
</comment>
<evidence type="ECO:0000313" key="12">
    <source>
        <dbReference type="EMBL" id="MBY0758134.1"/>
    </source>
</evidence>
<evidence type="ECO:0000313" key="13">
    <source>
        <dbReference type="Proteomes" id="UP000779049"/>
    </source>
</evidence>
<comment type="subcellular location">
    <subcellularLocation>
        <location evidence="10">Cytoplasm</location>
    </subcellularLocation>
</comment>
<keyword evidence="10" id="KW-0963">Cytoplasm</keyword>
<dbReference type="PANTHER" id="PTHR30352">
    <property type="entry name" value="PYRUVATE FORMATE-LYASE-ACTIVATING ENZYME"/>
    <property type="match status" value="1"/>
</dbReference>
<dbReference type="InterPro" id="IPR001989">
    <property type="entry name" value="Radical_activat_CS"/>
</dbReference>
<dbReference type="InterPro" id="IPR058240">
    <property type="entry name" value="rSAM_sf"/>
</dbReference>
<dbReference type="PROSITE" id="PS01087">
    <property type="entry name" value="RADICAL_ACTIVATING"/>
    <property type="match status" value="1"/>
</dbReference>
<evidence type="ECO:0000256" key="3">
    <source>
        <dbReference type="ARBA" id="ARBA00021356"/>
    </source>
</evidence>
<dbReference type="Gene3D" id="3.20.20.70">
    <property type="entry name" value="Aldolase class I"/>
    <property type="match status" value="1"/>
</dbReference>
<comment type="cofactor">
    <cofactor evidence="10">
        <name>[4Fe-4S] cluster</name>
        <dbReference type="ChEBI" id="CHEBI:49883"/>
    </cofactor>
    <text evidence="10">Binds 1 [4Fe-4S] cluster. The cluster is coordinated with 3 cysteines and an exchangeable S-adenosyl-L-methionine.</text>
</comment>
<dbReference type="InterPro" id="IPR007197">
    <property type="entry name" value="rSAM"/>
</dbReference>
<dbReference type="InterPro" id="IPR034457">
    <property type="entry name" value="Organic_radical-activating"/>
</dbReference>
<dbReference type="SFLD" id="SFLDG01066">
    <property type="entry name" value="organic_radical-activating_enz"/>
    <property type="match status" value="1"/>
</dbReference>
<feature type="domain" description="Radical SAM core" evidence="11">
    <location>
        <begin position="22"/>
        <end position="245"/>
    </location>
</feature>
<keyword evidence="5 10" id="KW-0949">S-adenosyl-L-methionine</keyword>
<protein>
    <recommendedName>
        <fullName evidence="3 10">Pyruvate formate-lyase-activating enzyme</fullName>
        <ecNumber evidence="10">1.97.1.4</ecNumber>
    </recommendedName>
</protein>
<evidence type="ECO:0000259" key="11">
    <source>
        <dbReference type="PROSITE" id="PS51918"/>
    </source>
</evidence>
<dbReference type="Pfam" id="PF04055">
    <property type="entry name" value="Radical_SAM"/>
    <property type="match status" value="1"/>
</dbReference>
<keyword evidence="8 10" id="KW-0408">Iron</keyword>
<keyword evidence="6 10" id="KW-0479">Metal-binding</keyword>
<evidence type="ECO:0000256" key="10">
    <source>
        <dbReference type="RuleBase" id="RU362053"/>
    </source>
</evidence>
<dbReference type="Proteomes" id="UP000779049">
    <property type="component" value="Unassembled WGS sequence"/>
</dbReference>
<proteinExistence type="inferred from homology"/>
<comment type="catalytic activity">
    <reaction evidence="10">
        <text>glycyl-[formate C-acetyltransferase] + reduced [flavodoxin] + S-adenosyl-L-methionine = glycin-2-yl radical-[formate C-acetyltransferase] + semiquinone [flavodoxin] + 5'-deoxyadenosine + L-methionine + H(+)</text>
        <dbReference type="Rhea" id="RHEA:19225"/>
        <dbReference type="Rhea" id="RHEA-COMP:10622"/>
        <dbReference type="Rhea" id="RHEA-COMP:12190"/>
        <dbReference type="Rhea" id="RHEA-COMP:12191"/>
        <dbReference type="Rhea" id="RHEA-COMP:14480"/>
        <dbReference type="ChEBI" id="CHEBI:15378"/>
        <dbReference type="ChEBI" id="CHEBI:17319"/>
        <dbReference type="ChEBI" id="CHEBI:29947"/>
        <dbReference type="ChEBI" id="CHEBI:32722"/>
        <dbReference type="ChEBI" id="CHEBI:57618"/>
        <dbReference type="ChEBI" id="CHEBI:57844"/>
        <dbReference type="ChEBI" id="CHEBI:59789"/>
        <dbReference type="ChEBI" id="CHEBI:140311"/>
        <dbReference type="EC" id="1.97.1.4"/>
    </reaction>
</comment>
<reference evidence="12 13" key="1">
    <citation type="journal article" date="2020" name="New Microbes New Infect">
        <title>Sellimonas caecigallum sp. nov., description and genome sequence of a new member of the Sellimonas genus isolated from the cecum of feral chicken.</title>
        <authorList>
            <person name="Wongkuna S."/>
            <person name="Ghimire S."/>
            <person name="Antony L."/>
            <person name="Chankhamhaengdecha S."/>
            <person name="Janvilisri T."/>
            <person name="Scaria J."/>
        </authorList>
    </citation>
    <scope>NUCLEOTIDE SEQUENCE [LARGE SCALE GENOMIC DNA]</scope>
    <source>
        <strain evidence="12 13">SW451</strain>
    </source>
</reference>
<gene>
    <name evidence="12" type="primary">pflA</name>
    <name evidence="12" type="ORF">FLB61_03295</name>
</gene>